<evidence type="ECO:0000313" key="7">
    <source>
        <dbReference type="RefSeq" id="XP_025032534.1"/>
    </source>
</evidence>
<dbReference type="KEGG" id="pbi:112542866"/>
<name>A0A9F5JCG2_PYTBI</name>
<dbReference type="InterPro" id="IPR045860">
    <property type="entry name" value="Snake_toxin-like_sf"/>
</dbReference>
<dbReference type="PANTHER" id="PTHR20914:SF9">
    <property type="entry name" value="COILED, ISOFORM A"/>
    <property type="match status" value="1"/>
</dbReference>
<comment type="subcellular location">
    <subcellularLocation>
        <location evidence="1">Secreted</location>
    </subcellularLocation>
</comment>
<evidence type="ECO:0000256" key="1">
    <source>
        <dbReference type="ARBA" id="ARBA00004613"/>
    </source>
</evidence>
<keyword evidence="2" id="KW-0964">Secreted</keyword>
<organism evidence="6 7">
    <name type="scientific">Python bivittatus</name>
    <name type="common">Burmese python</name>
    <name type="synonym">Python molurus bivittatus</name>
    <dbReference type="NCBI Taxonomy" id="176946"/>
    <lineage>
        <taxon>Eukaryota</taxon>
        <taxon>Metazoa</taxon>
        <taxon>Chordata</taxon>
        <taxon>Craniata</taxon>
        <taxon>Vertebrata</taxon>
        <taxon>Euteleostomi</taxon>
        <taxon>Lepidosauria</taxon>
        <taxon>Squamata</taxon>
        <taxon>Bifurcata</taxon>
        <taxon>Unidentata</taxon>
        <taxon>Episquamata</taxon>
        <taxon>Toxicofera</taxon>
        <taxon>Serpentes</taxon>
        <taxon>Henophidia</taxon>
        <taxon>Pythonidae</taxon>
        <taxon>Python</taxon>
    </lineage>
</organism>
<evidence type="ECO:0000256" key="4">
    <source>
        <dbReference type="SAM" id="SignalP"/>
    </source>
</evidence>
<sequence length="216" mass="23087">MKFLSLFLFALLAATATAKSLNCYESGTSQVCTSGKCFSQEEENDIVGGKSGEKYSLQSCLPSCKELNIKLTFGEKKYFRAATKCCDTDNCNTIPAVPSADAKNSNLECPACFAFSSTYCEATVIKCPESENQCVNITGKLSDASGIKSFYGRGCTTPAAKNITIGDAIATNKDSWLEIAGISMEKATGSSWSVRGSFTVTLLSGLIGIQLTNFFY</sequence>
<dbReference type="InterPro" id="IPR016054">
    <property type="entry name" value="LY6_UPA_recep-like"/>
</dbReference>
<protein>
    <submittedName>
        <fullName evidence="7">Phospholipase A2 inhibitor and Ly6/PLAUR domain-containing protein-like</fullName>
    </submittedName>
</protein>
<evidence type="ECO:0000259" key="5">
    <source>
        <dbReference type="Pfam" id="PF00021"/>
    </source>
</evidence>
<dbReference type="Pfam" id="PF00021">
    <property type="entry name" value="UPAR_LY6"/>
    <property type="match status" value="2"/>
</dbReference>
<keyword evidence="6" id="KW-1185">Reference proteome</keyword>
<gene>
    <name evidence="7" type="primary">LOC112542866</name>
</gene>
<feature type="domain" description="UPAR/Ly6" evidence="5">
    <location>
        <begin position="20"/>
        <end position="92"/>
    </location>
</feature>
<proteinExistence type="predicted"/>
<feature type="chain" id="PRO_5039939843" evidence="4">
    <location>
        <begin position="19"/>
        <end position="216"/>
    </location>
</feature>
<dbReference type="Proteomes" id="UP000695026">
    <property type="component" value="Unplaced"/>
</dbReference>
<dbReference type="RefSeq" id="XP_025032534.1">
    <property type="nucleotide sequence ID" value="XM_025176766.1"/>
</dbReference>
<dbReference type="OMA" id="CECSGQT"/>
<dbReference type="GO" id="GO:0019834">
    <property type="term" value="F:phospholipase A2 inhibitor activity"/>
    <property type="evidence" value="ECO:0007669"/>
    <property type="project" value="UniProtKB-KW"/>
</dbReference>
<keyword evidence="7" id="KW-0593">Phospholipase A2 inhibitor</keyword>
<dbReference type="InterPro" id="IPR050918">
    <property type="entry name" value="CNF-like_PLA2_Inhibitor"/>
</dbReference>
<evidence type="ECO:0000256" key="2">
    <source>
        <dbReference type="ARBA" id="ARBA00022525"/>
    </source>
</evidence>
<dbReference type="Gene3D" id="2.10.60.10">
    <property type="entry name" value="CD59"/>
    <property type="match status" value="1"/>
</dbReference>
<dbReference type="OrthoDB" id="9050120at2759"/>
<evidence type="ECO:0000313" key="6">
    <source>
        <dbReference type="Proteomes" id="UP000695026"/>
    </source>
</evidence>
<reference evidence="7" key="1">
    <citation type="submission" date="2025-08" db="UniProtKB">
        <authorList>
            <consortium name="RefSeq"/>
        </authorList>
    </citation>
    <scope>IDENTIFICATION</scope>
    <source>
        <tissue evidence="7">Liver</tissue>
    </source>
</reference>
<dbReference type="CDD" id="cd23572">
    <property type="entry name" value="TFP_LU_ECD_PINLYP_rpt2"/>
    <property type="match status" value="1"/>
</dbReference>
<dbReference type="GeneID" id="112542866"/>
<dbReference type="AlphaFoldDB" id="A0A9F5JCG2"/>
<evidence type="ECO:0000256" key="3">
    <source>
        <dbReference type="ARBA" id="ARBA00023157"/>
    </source>
</evidence>
<dbReference type="SUPFAM" id="SSF57302">
    <property type="entry name" value="Snake toxin-like"/>
    <property type="match status" value="1"/>
</dbReference>
<feature type="signal peptide" evidence="4">
    <location>
        <begin position="1"/>
        <end position="18"/>
    </location>
</feature>
<dbReference type="PANTHER" id="PTHR20914">
    <property type="entry name" value="LY6/PLAUR DOMAIN-CONTAINING PROTEIN 8"/>
    <property type="match status" value="1"/>
</dbReference>
<dbReference type="GO" id="GO:0005576">
    <property type="term" value="C:extracellular region"/>
    <property type="evidence" value="ECO:0007669"/>
    <property type="project" value="UniProtKB-SubCell"/>
</dbReference>
<feature type="domain" description="UPAR/Ly6" evidence="5">
    <location>
        <begin position="106"/>
        <end position="160"/>
    </location>
</feature>
<keyword evidence="4" id="KW-0732">Signal</keyword>
<keyword evidence="3" id="KW-1015">Disulfide bond</keyword>
<accession>A0A9F5JCG2</accession>